<protein>
    <submittedName>
        <fullName evidence="1">Uncharacterized protein</fullName>
    </submittedName>
</protein>
<sequence length="280" mass="31322">MTIAITQLSHSESVHLLIEALNSYWPDTHFTITNHDDFLALSWTDGPTQESVNVIAGFYQPDFALPDWDNTIVIAHPEGGCEVVLPTLGDLRLERRFSARTIARVAIDLQREGVTVSPNEVAAVLEGRDPSHQAYNAIFALSQQYTPPNWCPVWVYENSSIEDDVMELCDAISLWIHDPENFTQWEVIVRALHDWELSSVLAWALSVNEPYRRMVHALLSDVATRCLATDDLETAVAAEWLVEEVMPVDDGGLFPKPVTKEISCLTEMGDLLCLFAGSDL</sequence>
<reference evidence="1 2" key="1">
    <citation type="submission" date="2016-05" db="EMBL/GenBank/DDBJ databases">
        <title>Complete genome sequence of Corynebacterium crudilactis, a new Corynebacterium species isolated from raw cow's milk.</title>
        <authorList>
            <person name="Christian R."/>
            <person name="Zimmermann J."/>
            <person name="Lipski A."/>
            <person name="Kalinowski J."/>
        </authorList>
    </citation>
    <scope>NUCLEOTIDE SEQUENCE [LARGE SCALE GENOMIC DNA]</scope>
    <source>
        <strain evidence="1 2">JZ16</strain>
        <plasmid evidence="1 2">pCRULAC1</plasmid>
    </source>
</reference>
<dbReference type="EMBL" id="CP015623">
    <property type="protein sequence ID" value="ANE05498.1"/>
    <property type="molecule type" value="Genomic_DNA"/>
</dbReference>
<dbReference type="Proteomes" id="UP000076929">
    <property type="component" value="Plasmid pCRULAC1"/>
</dbReference>
<geneLocation type="plasmid" evidence="1 2">
    <name>pCRULAC1</name>
</geneLocation>
<proteinExistence type="predicted"/>
<evidence type="ECO:0000313" key="2">
    <source>
        <dbReference type="Proteomes" id="UP000076929"/>
    </source>
</evidence>
<dbReference type="AlphaFoldDB" id="A0A172QXY0"/>
<organism evidence="1 2">
    <name type="scientific">Corynebacterium crudilactis</name>
    <dbReference type="NCBI Taxonomy" id="1652495"/>
    <lineage>
        <taxon>Bacteria</taxon>
        <taxon>Bacillati</taxon>
        <taxon>Actinomycetota</taxon>
        <taxon>Actinomycetes</taxon>
        <taxon>Mycobacteriales</taxon>
        <taxon>Corynebacteriaceae</taxon>
        <taxon>Corynebacterium</taxon>
    </lineage>
</organism>
<evidence type="ECO:0000313" key="1">
    <source>
        <dbReference type="EMBL" id="ANE05498.1"/>
    </source>
</evidence>
<dbReference type="KEGG" id="ccjz:ccrud_14250"/>
<accession>A0A172QXY0</accession>
<name>A0A172QXY0_9CORY</name>
<keyword evidence="1" id="KW-0614">Plasmid</keyword>
<gene>
    <name evidence="1" type="ORF">ccrud_14250</name>
</gene>
<keyword evidence="2" id="KW-1185">Reference proteome</keyword>
<dbReference type="RefSeq" id="WP_066570258.1">
    <property type="nucleotide sequence ID" value="NZ_CP015623.1"/>
</dbReference>